<name>A0AAP6JDT7_9GAMM</name>
<organism evidence="2 3">
    <name type="scientific">Natronospira elongata</name>
    <dbReference type="NCBI Taxonomy" id="3110268"/>
    <lineage>
        <taxon>Bacteria</taxon>
        <taxon>Pseudomonadati</taxon>
        <taxon>Pseudomonadota</taxon>
        <taxon>Gammaproteobacteria</taxon>
        <taxon>Natronospirales</taxon>
        <taxon>Natronospiraceae</taxon>
        <taxon>Natronospira</taxon>
    </lineage>
</organism>
<accession>A0AAP6JDT7</accession>
<dbReference type="EMBL" id="JAYGII010000005">
    <property type="protein sequence ID" value="MEA5444983.1"/>
    <property type="molecule type" value="Genomic_DNA"/>
</dbReference>
<dbReference type="InterPro" id="IPR027417">
    <property type="entry name" value="P-loop_NTPase"/>
</dbReference>
<dbReference type="CDD" id="cd02042">
    <property type="entry name" value="ParAB_family"/>
    <property type="match status" value="1"/>
</dbReference>
<gene>
    <name evidence="2" type="ORF">VCB98_04020</name>
</gene>
<evidence type="ECO:0000259" key="1">
    <source>
        <dbReference type="Pfam" id="PF01656"/>
    </source>
</evidence>
<dbReference type="Gene3D" id="3.40.50.300">
    <property type="entry name" value="P-loop containing nucleotide triphosphate hydrolases"/>
    <property type="match status" value="1"/>
</dbReference>
<feature type="domain" description="CobQ/CobB/MinD/ParA nucleotide binding" evidence="1">
    <location>
        <begin position="4"/>
        <end position="178"/>
    </location>
</feature>
<dbReference type="InterPro" id="IPR002586">
    <property type="entry name" value="CobQ/CobB/MinD/ParA_Nub-bd_dom"/>
</dbReference>
<keyword evidence="3" id="KW-1185">Reference proteome</keyword>
<dbReference type="AlphaFoldDB" id="A0AAP6JDT7"/>
<comment type="caution">
    <text evidence="2">The sequence shown here is derived from an EMBL/GenBank/DDBJ whole genome shotgun (WGS) entry which is preliminary data.</text>
</comment>
<dbReference type="PANTHER" id="PTHR13696">
    <property type="entry name" value="P-LOOP CONTAINING NUCLEOSIDE TRIPHOSPHATE HYDROLASE"/>
    <property type="match status" value="1"/>
</dbReference>
<dbReference type="SUPFAM" id="SSF52540">
    <property type="entry name" value="P-loop containing nucleoside triphosphate hydrolases"/>
    <property type="match status" value="1"/>
</dbReference>
<dbReference type="Pfam" id="PF01656">
    <property type="entry name" value="CbiA"/>
    <property type="match status" value="1"/>
</dbReference>
<evidence type="ECO:0000313" key="3">
    <source>
        <dbReference type="Proteomes" id="UP001302316"/>
    </source>
</evidence>
<dbReference type="Proteomes" id="UP001302316">
    <property type="component" value="Unassembled WGS sequence"/>
</dbReference>
<proteinExistence type="predicted"/>
<reference evidence="2 3" key="1">
    <citation type="submission" date="2023-12" db="EMBL/GenBank/DDBJ databases">
        <title>Whole-genome sequencing of halo(alkali)philic microorganisms from hypersaline lakes.</title>
        <authorList>
            <person name="Sorokin D.Y."/>
            <person name="Merkel A.Y."/>
            <person name="Messina E."/>
            <person name="Yakimov M."/>
        </authorList>
    </citation>
    <scope>NUCLEOTIDE SEQUENCE [LARGE SCALE GENOMIC DNA]</scope>
    <source>
        <strain evidence="2 3">AB-CW1</strain>
    </source>
</reference>
<evidence type="ECO:0000313" key="2">
    <source>
        <dbReference type="EMBL" id="MEA5444983.1"/>
    </source>
</evidence>
<dbReference type="RefSeq" id="WP_346050612.1">
    <property type="nucleotide sequence ID" value="NZ_JAYGII010000005.1"/>
</dbReference>
<protein>
    <submittedName>
        <fullName evidence="2">ParA family protein</fullName>
    </submittedName>
</protein>
<sequence length="209" mass="23860">MRQIMVLNPKGGSGKTTLATNLAAYYASEGHDVVLADFDPQESSLAWLERRDEKWPDIRGMVAHEEGLQGVGQPDYLIIDAPAGVRGPALTELLRRTETVLIPVLPSPVDMEAATRFVKELRENARYDRVKTALVGNRVKDHTRITASLYRFLERQRVPYVGALRDTQNYVRAFDRGIGVWEMAPYMSYQDWEQWDPIIEWLDSARSRP</sequence>
<dbReference type="PANTHER" id="PTHR13696:SF96">
    <property type="entry name" value="COBQ_COBB_MIND_PARA NUCLEOTIDE BINDING DOMAIN-CONTAINING PROTEIN"/>
    <property type="match status" value="1"/>
</dbReference>
<dbReference type="InterPro" id="IPR050678">
    <property type="entry name" value="DNA_Partitioning_ATPase"/>
</dbReference>